<name>B7K8H3_GLOC7</name>
<dbReference type="AlphaFoldDB" id="B7K8H3"/>
<dbReference type="EMBL" id="CP001291">
    <property type="protein sequence ID" value="ACK69933.1"/>
    <property type="molecule type" value="Genomic_DNA"/>
</dbReference>
<evidence type="ECO:0008006" key="3">
    <source>
        <dbReference type="Google" id="ProtNLM"/>
    </source>
</evidence>
<dbReference type="InterPro" id="IPR010865">
    <property type="entry name" value="DUF1499"/>
</dbReference>
<evidence type="ECO:0000313" key="2">
    <source>
        <dbReference type="Proteomes" id="UP000002384"/>
    </source>
</evidence>
<dbReference type="Proteomes" id="UP000002384">
    <property type="component" value="Chromosome"/>
</dbReference>
<dbReference type="HOGENOM" id="CLU_105603_1_0_3"/>
<sequence>MNRYLISLILAALITLLNCLTPGKAWAIAFPPSPIAALPLVNQLFKGTSPQNLGIHEGKLTSCPSTPNCVVSQDADSDHAIAPIPYHTDRNTAKQLLIKVLGVVPRTTIIEETEDYIRVESASRLMGFIDDGEFYFPPDEKVIHIRSASRLGESDLGVNRRRLEQIRLALKDLGV</sequence>
<dbReference type="KEGG" id="cyc:PCC7424_1492"/>
<dbReference type="STRING" id="65393.PCC7424_1492"/>
<dbReference type="PANTHER" id="PTHR34801">
    <property type="entry name" value="EXPRESSED PROTEIN"/>
    <property type="match status" value="1"/>
</dbReference>
<evidence type="ECO:0000313" key="1">
    <source>
        <dbReference type="EMBL" id="ACK69933.1"/>
    </source>
</evidence>
<dbReference type="Pfam" id="PF07386">
    <property type="entry name" value="DUF1499"/>
    <property type="match status" value="1"/>
</dbReference>
<accession>B7K8H3</accession>
<organism evidence="1 2">
    <name type="scientific">Gloeothece citriformis (strain PCC 7424)</name>
    <name type="common">Cyanothece sp. (strain PCC 7424)</name>
    <dbReference type="NCBI Taxonomy" id="65393"/>
    <lineage>
        <taxon>Bacteria</taxon>
        <taxon>Bacillati</taxon>
        <taxon>Cyanobacteriota</taxon>
        <taxon>Cyanophyceae</taxon>
        <taxon>Oscillatoriophycideae</taxon>
        <taxon>Chroococcales</taxon>
        <taxon>Aphanothecaceae</taxon>
        <taxon>Gloeothece</taxon>
        <taxon>Gloeothece citriformis</taxon>
    </lineage>
</organism>
<keyword evidence="2" id="KW-1185">Reference proteome</keyword>
<dbReference type="eggNOG" id="COG4446">
    <property type="taxonomic scope" value="Bacteria"/>
</dbReference>
<dbReference type="OrthoDB" id="9793534at2"/>
<proteinExistence type="predicted"/>
<dbReference type="RefSeq" id="WP_012598878.1">
    <property type="nucleotide sequence ID" value="NC_011729.1"/>
</dbReference>
<gene>
    <name evidence="1" type="ordered locus">PCC7424_1492</name>
</gene>
<protein>
    <recommendedName>
        <fullName evidence="3">DUF1499 domain-containing protein</fullName>
    </recommendedName>
</protein>
<reference evidence="2" key="1">
    <citation type="journal article" date="2011" name="MBio">
        <title>Novel metabolic attributes of the genus Cyanothece, comprising a group of unicellular nitrogen-fixing Cyanobacteria.</title>
        <authorList>
            <person name="Bandyopadhyay A."/>
            <person name="Elvitigala T."/>
            <person name="Welsh E."/>
            <person name="Stockel J."/>
            <person name="Liberton M."/>
            <person name="Min H."/>
            <person name="Sherman L.A."/>
            <person name="Pakrasi H.B."/>
        </authorList>
    </citation>
    <scope>NUCLEOTIDE SEQUENCE [LARGE SCALE GENOMIC DNA]</scope>
    <source>
        <strain evidence="2">PCC 7424</strain>
    </source>
</reference>
<dbReference type="PANTHER" id="PTHR34801:SF6">
    <property type="entry name" value="SLL1620 PROTEIN"/>
    <property type="match status" value="1"/>
</dbReference>